<reference evidence="8" key="1">
    <citation type="journal article" date="2019" name="Microbiol. Resour. Announc.">
        <title>Draft Genomic Sequences of Streptomyces misionensis and Streptomyces albidoflavus, bacteria applied for phytopathogen biocontrol.</title>
        <authorList>
            <person name="Pylro V."/>
            <person name="Dias A."/>
            <person name="Andreote F."/>
            <person name="Varani A."/>
            <person name="Andreote C."/>
            <person name="Bernardo E."/>
            <person name="Martins T."/>
        </authorList>
    </citation>
    <scope>NUCLEOTIDE SEQUENCE [LARGE SCALE GENOMIC DNA]</scope>
    <source>
        <strain evidence="8">66</strain>
    </source>
</reference>
<keyword evidence="2" id="KW-1003">Cell membrane</keyword>
<feature type="transmembrane region" description="Helical" evidence="6">
    <location>
        <begin position="377"/>
        <end position="396"/>
    </location>
</feature>
<feature type="transmembrane region" description="Helical" evidence="6">
    <location>
        <begin position="464"/>
        <end position="490"/>
    </location>
</feature>
<evidence type="ECO:0000313" key="9">
    <source>
        <dbReference type="Proteomes" id="UP000320481"/>
    </source>
</evidence>
<proteinExistence type="predicted"/>
<evidence type="ECO:0000256" key="2">
    <source>
        <dbReference type="ARBA" id="ARBA00022475"/>
    </source>
</evidence>
<evidence type="ECO:0000313" key="8">
    <source>
        <dbReference type="EMBL" id="TWV32567.1"/>
    </source>
</evidence>
<evidence type="ECO:0000259" key="7">
    <source>
        <dbReference type="Pfam" id="PF02687"/>
    </source>
</evidence>
<dbReference type="InterPro" id="IPR003838">
    <property type="entry name" value="ABC3_permease_C"/>
</dbReference>
<keyword evidence="5 6" id="KW-0472">Membrane</keyword>
<comment type="subcellular location">
    <subcellularLocation>
        <location evidence="1">Cell membrane</location>
        <topology evidence="1">Multi-pass membrane protein</topology>
    </subcellularLocation>
</comment>
<accession>A0A5C6IW31</accession>
<feature type="domain" description="ABC3 transporter permease C-terminal" evidence="7">
    <location>
        <begin position="381"/>
        <end position="490"/>
    </location>
</feature>
<feature type="transmembrane region" description="Helical" evidence="6">
    <location>
        <begin position="434"/>
        <end position="452"/>
    </location>
</feature>
<dbReference type="EMBL" id="VOGW01000187">
    <property type="protein sequence ID" value="TWV32567.1"/>
    <property type="molecule type" value="Genomic_DNA"/>
</dbReference>
<organism evidence="8 9">
    <name type="scientific">Streptomyces misionensis</name>
    <dbReference type="NCBI Taxonomy" id="67331"/>
    <lineage>
        <taxon>Bacteria</taxon>
        <taxon>Bacillati</taxon>
        <taxon>Actinomycetota</taxon>
        <taxon>Actinomycetes</taxon>
        <taxon>Kitasatosporales</taxon>
        <taxon>Streptomycetaceae</taxon>
        <taxon>Streptomyces</taxon>
    </lineage>
</organism>
<gene>
    <name evidence="8" type="ORF">FRZ03_33305</name>
</gene>
<keyword evidence="4 6" id="KW-1133">Transmembrane helix</keyword>
<feature type="transmembrane region" description="Helical" evidence="6">
    <location>
        <begin position="94"/>
        <end position="114"/>
    </location>
</feature>
<comment type="caution">
    <text evidence="8">The sequence shown here is derived from an EMBL/GenBank/DDBJ whole genome shotgun (WGS) entry which is preliminary data.</text>
</comment>
<evidence type="ECO:0000256" key="5">
    <source>
        <dbReference type="ARBA" id="ARBA00023136"/>
    </source>
</evidence>
<dbReference type="GO" id="GO:0005886">
    <property type="term" value="C:plasma membrane"/>
    <property type="evidence" value="ECO:0007669"/>
    <property type="project" value="UniProtKB-SubCell"/>
</dbReference>
<evidence type="ECO:0000256" key="1">
    <source>
        <dbReference type="ARBA" id="ARBA00004651"/>
    </source>
</evidence>
<dbReference type="Pfam" id="PF02687">
    <property type="entry name" value="FtsX"/>
    <property type="match status" value="1"/>
</dbReference>
<keyword evidence="9" id="KW-1185">Reference proteome</keyword>
<dbReference type="AlphaFoldDB" id="A0A5C6IW31"/>
<evidence type="ECO:0000256" key="4">
    <source>
        <dbReference type="ARBA" id="ARBA00022989"/>
    </source>
</evidence>
<protein>
    <submittedName>
        <fullName evidence="8">FtsX-like permease family protein</fullName>
    </submittedName>
</protein>
<evidence type="ECO:0000256" key="3">
    <source>
        <dbReference type="ARBA" id="ARBA00022692"/>
    </source>
</evidence>
<sequence>MQEPKVRCGTDLCRRRARRHPAGDAGPLRPRLLDTLDLTRARCSPCAGSSSNRSASYAPAGRRLWWRLLPPAAGFALLLPESARGTGQSFHKPYVVTASVLVLLGVTALLPWALDRVVGRLGAGPVSWHLAVRRLQSGSDSAGRGAAGITVAVAGAIALQMLFAAVDGDYVETTGNDLSRAQMVVMLPPGTSLSEGSARLAHVRGVRGTDALYSAAVGDLAKDPRVSAELTVGTCAALREVARLDSCRDGDVFAAPAPSAESAATTLGRAGTLYIDSSYGSYTGLQIPFRMPAGSAKPASARPDPAGSLHGGILATPGALPGAASAALQGTVYVRLDEAVPDARDEVRTAAAALGPLTDAVTMVATRESARYASIRTALFIGAALVSALIGAGLLVSLLERMQDRGRLLAFLGALGAPRRALGLFVLWQTALPVAVGLLPATATGLALGSALQRMSGGPVRADWASLVVVGGIGVSLTLLVAALGVPALLRLVRAEGLRTE</sequence>
<keyword evidence="3 6" id="KW-0812">Transmembrane</keyword>
<dbReference type="Proteomes" id="UP000320481">
    <property type="component" value="Unassembled WGS sequence"/>
</dbReference>
<name>A0A5C6IW31_9ACTN</name>
<evidence type="ECO:0000256" key="6">
    <source>
        <dbReference type="SAM" id="Phobius"/>
    </source>
</evidence>